<evidence type="ECO:0000256" key="1">
    <source>
        <dbReference type="SAM" id="Phobius"/>
    </source>
</evidence>
<dbReference type="GO" id="GO:0016740">
    <property type="term" value="F:transferase activity"/>
    <property type="evidence" value="ECO:0007669"/>
    <property type="project" value="UniProtKB-KW"/>
</dbReference>
<dbReference type="Gene3D" id="3.90.550.50">
    <property type="match status" value="1"/>
</dbReference>
<keyword evidence="1" id="KW-0812">Transmembrane</keyword>
<dbReference type="AlphaFoldDB" id="A0A7J6VKI6"/>
<dbReference type="Proteomes" id="UP000554482">
    <property type="component" value="Unassembled WGS sequence"/>
</dbReference>
<comment type="caution">
    <text evidence="2">The sequence shown here is derived from an EMBL/GenBank/DDBJ whole genome shotgun (WGS) entry which is preliminary data.</text>
</comment>
<accession>A0A7J6VKI6</accession>
<feature type="transmembrane region" description="Helical" evidence="1">
    <location>
        <begin position="20"/>
        <end position="42"/>
    </location>
</feature>
<dbReference type="Pfam" id="PF04646">
    <property type="entry name" value="DUF604"/>
    <property type="match status" value="1"/>
</dbReference>
<dbReference type="PANTHER" id="PTHR10811">
    <property type="entry name" value="FRINGE-RELATED"/>
    <property type="match status" value="1"/>
</dbReference>
<dbReference type="OrthoDB" id="421979at2759"/>
<protein>
    <submittedName>
        <fullName evidence="2">Transferring glycosyl group transferase</fullName>
    </submittedName>
</protein>
<sequence>MSFLQLPQKKSLTSSPLRTLTIVSCLLFVLYIIVSLSVSHTLSDHHVWSKSLFTTSLTSLDDVVFGIASNSEDWPKRKRYMQLWWKPQFKGCLFLEKVPLEKDSSNSADDIPPVCISEDASHFRYTHKHGGGRRSAIRVARVVSETVALNHSNVKWYVFGDDDTIFIPENLVKTLSKYDHKQWYYIGTSSEIWEQNDWFSHEMAFGGAGFAMSYPLAKVFARVFDSCLVRYPHLYGSDARIYSCLAELGVVLTRESGFHQFDVRGDIFGLLASHPLKPLVSLHHLDYAQPIFPNMTTSQGLEHLFKAVKLDPARILQQTVCYDRWYTWTVLISWGYAVQVFDRNVLLPDLLPVQQTFKPWKIGGNVHSNLFMFNTKALPQDECKRPMTFFLENISSSSGRMLSSYKRSINESCMENSKSFLKNLLHIRVFSQKLDLDVPKLQAPRRQCCDVIASSVGNRLDVAIRECGEEELIFMHT</sequence>
<dbReference type="InterPro" id="IPR006740">
    <property type="entry name" value="DUF604"/>
</dbReference>
<gene>
    <name evidence="2" type="ORF">FRX31_025284</name>
</gene>
<reference evidence="2 3" key="1">
    <citation type="submission" date="2020-06" db="EMBL/GenBank/DDBJ databases">
        <title>Transcriptomic and genomic resources for Thalictrum thalictroides and T. hernandezii: Facilitating candidate gene discovery in an emerging model plant lineage.</title>
        <authorList>
            <person name="Arias T."/>
            <person name="Riano-Pachon D.M."/>
            <person name="Di Stilio V.S."/>
        </authorList>
    </citation>
    <scope>NUCLEOTIDE SEQUENCE [LARGE SCALE GENOMIC DNA]</scope>
    <source>
        <strain evidence="3">cv. WT478/WT964</strain>
        <tissue evidence="2">Leaves</tissue>
    </source>
</reference>
<proteinExistence type="predicted"/>
<organism evidence="2 3">
    <name type="scientific">Thalictrum thalictroides</name>
    <name type="common">Rue-anemone</name>
    <name type="synonym">Anemone thalictroides</name>
    <dbReference type="NCBI Taxonomy" id="46969"/>
    <lineage>
        <taxon>Eukaryota</taxon>
        <taxon>Viridiplantae</taxon>
        <taxon>Streptophyta</taxon>
        <taxon>Embryophyta</taxon>
        <taxon>Tracheophyta</taxon>
        <taxon>Spermatophyta</taxon>
        <taxon>Magnoliopsida</taxon>
        <taxon>Ranunculales</taxon>
        <taxon>Ranunculaceae</taxon>
        <taxon>Thalictroideae</taxon>
        <taxon>Thalictrum</taxon>
    </lineage>
</organism>
<dbReference type="FunFam" id="3.90.550.50:FF:000006">
    <property type="entry name" value="Fringe-related protein-like"/>
    <property type="match status" value="1"/>
</dbReference>
<dbReference type="EMBL" id="JABWDY010031096">
    <property type="protein sequence ID" value="KAF5185128.1"/>
    <property type="molecule type" value="Genomic_DNA"/>
</dbReference>
<keyword evidence="2" id="KW-0808">Transferase</keyword>
<evidence type="ECO:0000313" key="2">
    <source>
        <dbReference type="EMBL" id="KAF5185128.1"/>
    </source>
</evidence>
<name>A0A7J6VKI6_THATH</name>
<keyword evidence="1" id="KW-1133">Transmembrane helix</keyword>
<evidence type="ECO:0000313" key="3">
    <source>
        <dbReference type="Proteomes" id="UP000554482"/>
    </source>
</evidence>
<keyword evidence="3" id="KW-1185">Reference proteome</keyword>
<keyword evidence="1" id="KW-0472">Membrane</keyword>